<dbReference type="InterPro" id="IPR025235">
    <property type="entry name" value="DUF4178"/>
</dbReference>
<dbReference type="Proteomes" id="UP000007590">
    <property type="component" value="Chromosome"/>
</dbReference>
<feature type="domain" description="DUF4178" evidence="2">
    <location>
        <begin position="67"/>
        <end position="200"/>
    </location>
</feature>
<evidence type="ECO:0000313" key="3">
    <source>
        <dbReference type="EMBL" id="AFD07442.1"/>
    </source>
</evidence>
<evidence type="ECO:0000256" key="1">
    <source>
        <dbReference type="SAM" id="Phobius"/>
    </source>
</evidence>
<gene>
    <name evidence="3" type="ordered locus">Solca_2401</name>
</gene>
<proteinExistence type="predicted"/>
<keyword evidence="1" id="KW-1133">Transmembrane helix</keyword>
<evidence type="ECO:0000313" key="4">
    <source>
        <dbReference type="Proteomes" id="UP000007590"/>
    </source>
</evidence>
<dbReference type="AlphaFoldDB" id="H8KUL8"/>
<name>H8KUL8_SOLCM</name>
<dbReference type="Pfam" id="PF13785">
    <property type="entry name" value="DUF4178"/>
    <property type="match status" value="1"/>
</dbReference>
<dbReference type="EMBL" id="CP003349">
    <property type="protein sequence ID" value="AFD07442.1"/>
    <property type="molecule type" value="Genomic_DNA"/>
</dbReference>
<evidence type="ECO:0000259" key="2">
    <source>
        <dbReference type="Pfam" id="PF13785"/>
    </source>
</evidence>
<feature type="transmembrane region" description="Helical" evidence="1">
    <location>
        <begin position="390"/>
        <end position="411"/>
    </location>
</feature>
<dbReference type="RefSeq" id="WP_014680669.1">
    <property type="nucleotide sequence ID" value="NC_017770.1"/>
</dbReference>
<dbReference type="eggNOG" id="COG1656">
    <property type="taxonomic scope" value="Bacteria"/>
</dbReference>
<protein>
    <recommendedName>
        <fullName evidence="2">DUF4178 domain-containing protein</fullName>
    </recommendedName>
</protein>
<accession>H8KUL8</accession>
<sequence>MGDLLNHKHLTSTGFVNCPDCGTQFKVFDYTNSNHFGCANCHTFFTFRMQIRSFNIKDFEAKPAIPIGSIGTFEGNSYTLAGFMVKKEKGNNYKWREYLLINAEKGYAFLSEFDGHWNFIAGTNHYPDLTSVKGNNYSVTYQDKEYKLFNKYEPQLLYAAGEFDWDVVNEHINARELIAPPCMLVRENQGKSGDWFLATYNTPSEVAEAFKIKRNVLPTRFGVGANQPAAFERQFNGLMMVTTFTVILMFAILWAFNFNKPEKEVFHENYIPQRDSAGWGGGSYKTINTGSFKVDGPTALNVELRSDVSNEWMEVPITLINDKTGQFYDFSKAIEFYHGYEDGESWTEGSRDANAVLSNIPSGYYHLSIEPASDGRGDEGLEVVITQNTILWSNFFIFLLLIAVYPIFQFVRRAYFDRQRWSNSDYSPYDRDN</sequence>
<keyword evidence="1" id="KW-0472">Membrane</keyword>
<dbReference type="STRING" id="929556.Solca_2401"/>
<feature type="transmembrane region" description="Helical" evidence="1">
    <location>
        <begin position="237"/>
        <end position="256"/>
    </location>
</feature>
<dbReference type="HOGENOM" id="CLU_047380_0_0_10"/>
<reference evidence="3" key="1">
    <citation type="submission" date="2012-02" db="EMBL/GenBank/DDBJ databases">
        <title>The complete genome of Solitalea canadensis DSM 3403.</title>
        <authorList>
            <consortium name="US DOE Joint Genome Institute (JGI-PGF)"/>
            <person name="Lucas S."/>
            <person name="Copeland A."/>
            <person name="Lapidus A."/>
            <person name="Glavina del Rio T."/>
            <person name="Dalin E."/>
            <person name="Tice H."/>
            <person name="Bruce D."/>
            <person name="Goodwin L."/>
            <person name="Pitluck S."/>
            <person name="Peters L."/>
            <person name="Ovchinnikova G."/>
            <person name="Lu M."/>
            <person name="Kyrpides N."/>
            <person name="Mavromatis K."/>
            <person name="Ivanova N."/>
            <person name="Brettin T."/>
            <person name="Detter J.C."/>
            <person name="Han C."/>
            <person name="Larimer F."/>
            <person name="Land M."/>
            <person name="Hauser L."/>
            <person name="Markowitz V."/>
            <person name="Cheng J.-F."/>
            <person name="Hugenholtz P."/>
            <person name="Woyke T."/>
            <person name="Wu D."/>
            <person name="Spring S."/>
            <person name="Schroeder M."/>
            <person name="Kopitz M."/>
            <person name="Brambilla E."/>
            <person name="Klenk H.-P."/>
            <person name="Eisen J.A."/>
        </authorList>
    </citation>
    <scope>NUCLEOTIDE SEQUENCE</scope>
    <source>
        <strain evidence="3">DSM 3403</strain>
    </source>
</reference>
<keyword evidence="1" id="KW-0812">Transmembrane</keyword>
<dbReference type="KEGG" id="scn:Solca_2401"/>
<dbReference type="OrthoDB" id="713199at2"/>
<organism evidence="3 4">
    <name type="scientific">Solitalea canadensis (strain ATCC 29591 / DSM 3403 / JCM 21819 / LMG 8368 / NBRC 15130 / NCIMB 12057 / USAM 9D)</name>
    <name type="common">Flexibacter canadensis</name>
    <dbReference type="NCBI Taxonomy" id="929556"/>
    <lineage>
        <taxon>Bacteria</taxon>
        <taxon>Pseudomonadati</taxon>
        <taxon>Bacteroidota</taxon>
        <taxon>Sphingobacteriia</taxon>
        <taxon>Sphingobacteriales</taxon>
        <taxon>Sphingobacteriaceae</taxon>
        <taxon>Solitalea</taxon>
    </lineage>
</organism>
<keyword evidence="4" id="KW-1185">Reference proteome</keyword>